<evidence type="ECO:0000313" key="1">
    <source>
        <dbReference type="EMBL" id="KAJ7560264.1"/>
    </source>
</evidence>
<dbReference type="EMBL" id="CM055095">
    <property type="protein sequence ID" value="KAJ7560264.1"/>
    <property type="molecule type" value="Genomic_DNA"/>
</dbReference>
<accession>A0ACC2E0X6</accession>
<name>A0ACC2E0X6_DIPCM</name>
<organism evidence="1 2">
    <name type="scientific">Diphasiastrum complanatum</name>
    <name type="common">Issler's clubmoss</name>
    <name type="synonym">Lycopodium complanatum</name>
    <dbReference type="NCBI Taxonomy" id="34168"/>
    <lineage>
        <taxon>Eukaryota</taxon>
        <taxon>Viridiplantae</taxon>
        <taxon>Streptophyta</taxon>
        <taxon>Embryophyta</taxon>
        <taxon>Tracheophyta</taxon>
        <taxon>Lycopodiopsida</taxon>
        <taxon>Lycopodiales</taxon>
        <taxon>Lycopodiaceae</taxon>
        <taxon>Lycopodioideae</taxon>
        <taxon>Diphasiastrum</taxon>
    </lineage>
</organism>
<dbReference type="Proteomes" id="UP001162992">
    <property type="component" value="Chromosome 4"/>
</dbReference>
<keyword evidence="2" id="KW-1185">Reference proteome</keyword>
<sequence>MEKDSSVCSFNEAFGVSTLTSSSSDVLVRQLIERVAALERIIQSMQMNAGSDNKYLKKSSVSVFHRNQLDHHDDPELKRCPYSAVEKNPVPYVFQMPLHYPRFTKSDYEVMPEWKLDRLLEEYGLPVIGSLSEKRKYAMGCFLWKDQL</sequence>
<protein>
    <submittedName>
        <fullName evidence="1">Uncharacterized protein</fullName>
    </submittedName>
</protein>
<proteinExistence type="predicted"/>
<gene>
    <name evidence="1" type="ORF">O6H91_04G121000</name>
</gene>
<reference evidence="2" key="1">
    <citation type="journal article" date="2024" name="Proc. Natl. Acad. Sci. U.S.A.">
        <title>Extraordinary preservation of gene collinearity over three hundred million years revealed in homosporous lycophytes.</title>
        <authorList>
            <person name="Li C."/>
            <person name="Wickell D."/>
            <person name="Kuo L.Y."/>
            <person name="Chen X."/>
            <person name="Nie B."/>
            <person name="Liao X."/>
            <person name="Peng D."/>
            <person name="Ji J."/>
            <person name="Jenkins J."/>
            <person name="Williams M."/>
            <person name="Shu S."/>
            <person name="Plott C."/>
            <person name="Barry K."/>
            <person name="Rajasekar S."/>
            <person name="Grimwood J."/>
            <person name="Han X."/>
            <person name="Sun S."/>
            <person name="Hou Z."/>
            <person name="He W."/>
            <person name="Dai G."/>
            <person name="Sun C."/>
            <person name="Schmutz J."/>
            <person name="Leebens-Mack J.H."/>
            <person name="Li F.W."/>
            <person name="Wang L."/>
        </authorList>
    </citation>
    <scope>NUCLEOTIDE SEQUENCE [LARGE SCALE GENOMIC DNA]</scope>
    <source>
        <strain evidence="2">cv. PW_Plant_1</strain>
    </source>
</reference>
<evidence type="ECO:0000313" key="2">
    <source>
        <dbReference type="Proteomes" id="UP001162992"/>
    </source>
</evidence>
<comment type="caution">
    <text evidence="1">The sequence shown here is derived from an EMBL/GenBank/DDBJ whole genome shotgun (WGS) entry which is preliminary data.</text>
</comment>